<dbReference type="Proteomes" id="UP000887579">
    <property type="component" value="Unplaced"/>
</dbReference>
<protein>
    <submittedName>
        <fullName evidence="2">EF-hand domain-containing protein</fullName>
    </submittedName>
</protein>
<organism evidence="1 2">
    <name type="scientific">Panagrolaimus sp. ES5</name>
    <dbReference type="NCBI Taxonomy" id="591445"/>
    <lineage>
        <taxon>Eukaryota</taxon>
        <taxon>Metazoa</taxon>
        <taxon>Ecdysozoa</taxon>
        <taxon>Nematoda</taxon>
        <taxon>Chromadorea</taxon>
        <taxon>Rhabditida</taxon>
        <taxon>Tylenchina</taxon>
        <taxon>Panagrolaimomorpha</taxon>
        <taxon>Panagrolaimoidea</taxon>
        <taxon>Panagrolaimidae</taxon>
        <taxon>Panagrolaimus</taxon>
    </lineage>
</organism>
<dbReference type="WBParaSite" id="ES5_v2.g17793.t1">
    <property type="protein sequence ID" value="ES5_v2.g17793.t1"/>
    <property type="gene ID" value="ES5_v2.g17793"/>
</dbReference>
<accession>A0AC34FL13</accession>
<evidence type="ECO:0000313" key="1">
    <source>
        <dbReference type="Proteomes" id="UP000887579"/>
    </source>
</evidence>
<name>A0AC34FL13_9BILA</name>
<proteinExistence type="predicted"/>
<reference evidence="2" key="1">
    <citation type="submission" date="2022-11" db="UniProtKB">
        <authorList>
            <consortium name="WormBaseParasite"/>
        </authorList>
    </citation>
    <scope>IDENTIFICATION</scope>
</reference>
<sequence length="126" mass="14177">MKGVHFGIVFMVLLALIPLANAECCGIPPACRGQGACNMFCCNCDDGCFDANFSVFKRSLPSKSVFTTFDDVDKNMDEKINFEEAETYLHSAGYNTTEMKNDKTWFESMDLNKNGVIDRREFDKSL</sequence>
<evidence type="ECO:0000313" key="2">
    <source>
        <dbReference type="WBParaSite" id="ES5_v2.g17793.t1"/>
    </source>
</evidence>